<comment type="similarity">
    <text evidence="2">Belongs to the DapA family.</text>
</comment>
<evidence type="ECO:0000256" key="2">
    <source>
        <dbReference type="PIRNR" id="PIRNR001365"/>
    </source>
</evidence>
<evidence type="ECO:0000313" key="3">
    <source>
        <dbReference type="EMBL" id="MFC0393060.1"/>
    </source>
</evidence>
<dbReference type="Gene3D" id="3.20.20.70">
    <property type="entry name" value="Aldolase class I"/>
    <property type="match status" value="1"/>
</dbReference>
<dbReference type="PIRSF" id="PIRSF001365">
    <property type="entry name" value="DHDPS"/>
    <property type="match status" value="1"/>
</dbReference>
<dbReference type="InterPro" id="IPR013785">
    <property type="entry name" value="Aldolase_TIM"/>
</dbReference>
<dbReference type="PRINTS" id="PR00146">
    <property type="entry name" value="DHPICSNTHASE"/>
</dbReference>
<dbReference type="Proteomes" id="UP001589818">
    <property type="component" value="Unassembled WGS sequence"/>
</dbReference>
<organism evidence="3 4">
    <name type="scientific">Paenibacillus mendelii</name>
    <dbReference type="NCBI Taxonomy" id="206163"/>
    <lineage>
        <taxon>Bacteria</taxon>
        <taxon>Bacillati</taxon>
        <taxon>Bacillota</taxon>
        <taxon>Bacilli</taxon>
        <taxon>Bacillales</taxon>
        <taxon>Paenibacillaceae</taxon>
        <taxon>Paenibacillus</taxon>
    </lineage>
</organism>
<dbReference type="SUPFAM" id="SSF51569">
    <property type="entry name" value="Aldolase"/>
    <property type="match status" value="1"/>
</dbReference>
<evidence type="ECO:0000313" key="4">
    <source>
        <dbReference type="Proteomes" id="UP001589818"/>
    </source>
</evidence>
<protein>
    <submittedName>
        <fullName evidence="3">Dihydrodipicolinate synthase family protein</fullName>
    </submittedName>
</protein>
<dbReference type="PANTHER" id="PTHR42849:SF1">
    <property type="entry name" value="N-ACETYLNEURAMINATE LYASE"/>
    <property type="match status" value="1"/>
</dbReference>
<keyword evidence="1 2" id="KW-0456">Lyase</keyword>
<dbReference type="CDD" id="cd00408">
    <property type="entry name" value="DHDPS-like"/>
    <property type="match status" value="1"/>
</dbReference>
<name>A0ABV6JAZ7_9BACL</name>
<gene>
    <name evidence="3" type="ORF">ACFFJ8_16965</name>
</gene>
<dbReference type="InterPro" id="IPR002220">
    <property type="entry name" value="DapA-like"/>
</dbReference>
<comment type="caution">
    <text evidence="3">The sequence shown here is derived from an EMBL/GenBank/DDBJ whole genome shotgun (WGS) entry which is preliminary data.</text>
</comment>
<sequence>MTTTTDLKNKLKGIFVLAITPMKEDLSLDLAALRRNIEHYIASGVHGIIVGGTYAEYPSMSLAEREELFAAAVDATAGRVPVLCCTAASGTYEAIELNRMAKELGADGVMVTPPYVSEVRPEDIFYHFQCLNEAVDIPIIIYNSASIGVQLSPEEIAELSKLEHVVGIKQGATDLHAQVRTMAYAGDSLSILCGSDGIVLGALGIGLQGCTSTNANFMASEFVALYDEFQRGEMERAWERFYRWQPIRELARKYGQPAMVKAALDLVGLPSGPVRAPFQSLGEEARKEIKQALQKVGILQA</sequence>
<keyword evidence="4" id="KW-1185">Reference proteome</keyword>
<reference evidence="3 4" key="1">
    <citation type="submission" date="2024-09" db="EMBL/GenBank/DDBJ databases">
        <authorList>
            <person name="Sun Q."/>
            <person name="Mori K."/>
        </authorList>
    </citation>
    <scope>NUCLEOTIDE SEQUENCE [LARGE SCALE GENOMIC DNA]</scope>
    <source>
        <strain evidence="3 4">CCM 4839</strain>
    </source>
</reference>
<accession>A0ABV6JAZ7</accession>
<dbReference type="EMBL" id="JBHLVF010000028">
    <property type="protein sequence ID" value="MFC0393060.1"/>
    <property type="molecule type" value="Genomic_DNA"/>
</dbReference>
<dbReference type="SMART" id="SM01130">
    <property type="entry name" value="DHDPS"/>
    <property type="match status" value="1"/>
</dbReference>
<dbReference type="PANTHER" id="PTHR42849">
    <property type="entry name" value="N-ACETYLNEURAMINATE LYASE"/>
    <property type="match status" value="1"/>
</dbReference>
<proteinExistence type="inferred from homology"/>
<dbReference type="Pfam" id="PF00701">
    <property type="entry name" value="DHDPS"/>
    <property type="match status" value="1"/>
</dbReference>
<evidence type="ECO:0000256" key="1">
    <source>
        <dbReference type="ARBA" id="ARBA00023239"/>
    </source>
</evidence>
<dbReference type="RefSeq" id="WP_204818952.1">
    <property type="nucleotide sequence ID" value="NZ_JANHOF010000016.1"/>
</dbReference>